<dbReference type="PANTHER" id="PTHR32243">
    <property type="entry name" value="MALTOSE TRANSPORT SYSTEM PERMEASE-RELATED"/>
    <property type="match status" value="1"/>
</dbReference>
<evidence type="ECO:0000256" key="7">
    <source>
        <dbReference type="RuleBase" id="RU363032"/>
    </source>
</evidence>
<organism evidence="9 10">
    <name type="scientific">Devosia yakushimensis</name>
    <dbReference type="NCBI Taxonomy" id="470028"/>
    <lineage>
        <taxon>Bacteria</taxon>
        <taxon>Pseudomonadati</taxon>
        <taxon>Pseudomonadota</taxon>
        <taxon>Alphaproteobacteria</taxon>
        <taxon>Hyphomicrobiales</taxon>
        <taxon>Devosiaceae</taxon>
        <taxon>Devosia</taxon>
    </lineage>
</organism>
<keyword evidence="10" id="KW-1185">Reference proteome</keyword>
<dbReference type="EMBL" id="BSNG01000001">
    <property type="protein sequence ID" value="GLQ10520.1"/>
    <property type="molecule type" value="Genomic_DNA"/>
</dbReference>
<dbReference type="InterPro" id="IPR035906">
    <property type="entry name" value="MetI-like_sf"/>
</dbReference>
<name>A0ABQ5UFI2_9HYPH</name>
<proteinExistence type="inferred from homology"/>
<dbReference type="PANTHER" id="PTHR32243:SF18">
    <property type="entry name" value="INNER MEMBRANE ABC TRANSPORTER PERMEASE PROTEIN YCJP"/>
    <property type="match status" value="1"/>
</dbReference>
<protein>
    <submittedName>
        <fullName evidence="9">Sugar ABC transporter permease</fullName>
    </submittedName>
</protein>
<reference evidence="9" key="1">
    <citation type="journal article" date="2014" name="Int. J. Syst. Evol. Microbiol.">
        <title>Complete genome of a new Firmicutes species belonging to the dominant human colonic microbiota ('Ruminococcus bicirculans') reveals two chromosomes and a selective capacity to utilize plant glucans.</title>
        <authorList>
            <consortium name="NISC Comparative Sequencing Program"/>
            <person name="Wegmann U."/>
            <person name="Louis P."/>
            <person name="Goesmann A."/>
            <person name="Henrissat B."/>
            <person name="Duncan S.H."/>
            <person name="Flint H.J."/>
        </authorList>
    </citation>
    <scope>NUCLEOTIDE SEQUENCE</scope>
    <source>
        <strain evidence="9">NBRC 103855</strain>
    </source>
</reference>
<keyword evidence="5 7" id="KW-1133">Transmembrane helix</keyword>
<dbReference type="InterPro" id="IPR000515">
    <property type="entry name" value="MetI-like"/>
</dbReference>
<evidence type="ECO:0000256" key="5">
    <source>
        <dbReference type="ARBA" id="ARBA00022989"/>
    </source>
</evidence>
<dbReference type="InterPro" id="IPR050901">
    <property type="entry name" value="BP-dep_ABC_trans_perm"/>
</dbReference>
<accession>A0ABQ5UFI2</accession>
<dbReference type="PROSITE" id="PS50928">
    <property type="entry name" value="ABC_TM1"/>
    <property type="match status" value="1"/>
</dbReference>
<feature type="transmembrane region" description="Helical" evidence="7">
    <location>
        <begin position="130"/>
        <end position="152"/>
    </location>
</feature>
<comment type="caution">
    <text evidence="9">The sequence shown here is derived from an EMBL/GenBank/DDBJ whole genome shotgun (WGS) entry which is preliminary data.</text>
</comment>
<evidence type="ECO:0000256" key="4">
    <source>
        <dbReference type="ARBA" id="ARBA00022692"/>
    </source>
</evidence>
<dbReference type="SUPFAM" id="SSF161098">
    <property type="entry name" value="MetI-like"/>
    <property type="match status" value="1"/>
</dbReference>
<feature type="transmembrane region" description="Helical" evidence="7">
    <location>
        <begin position="28"/>
        <end position="51"/>
    </location>
</feature>
<dbReference type="Pfam" id="PF00528">
    <property type="entry name" value="BPD_transp_1"/>
    <property type="match status" value="1"/>
</dbReference>
<evidence type="ECO:0000313" key="10">
    <source>
        <dbReference type="Proteomes" id="UP001161406"/>
    </source>
</evidence>
<feature type="transmembrane region" description="Helical" evidence="7">
    <location>
        <begin position="97"/>
        <end position="118"/>
    </location>
</feature>
<feature type="transmembrane region" description="Helical" evidence="7">
    <location>
        <begin position="210"/>
        <end position="231"/>
    </location>
</feature>
<dbReference type="CDD" id="cd06261">
    <property type="entry name" value="TM_PBP2"/>
    <property type="match status" value="1"/>
</dbReference>
<comment type="subcellular location">
    <subcellularLocation>
        <location evidence="1 7">Cell membrane</location>
        <topology evidence="1 7">Multi-pass membrane protein</topology>
    </subcellularLocation>
</comment>
<evidence type="ECO:0000256" key="2">
    <source>
        <dbReference type="ARBA" id="ARBA00022448"/>
    </source>
</evidence>
<keyword evidence="6 7" id="KW-0472">Membrane</keyword>
<evidence type="ECO:0000256" key="1">
    <source>
        <dbReference type="ARBA" id="ARBA00004651"/>
    </source>
</evidence>
<evidence type="ECO:0000256" key="6">
    <source>
        <dbReference type="ARBA" id="ARBA00023136"/>
    </source>
</evidence>
<keyword evidence="3" id="KW-1003">Cell membrane</keyword>
<keyword evidence="4 7" id="KW-0812">Transmembrane</keyword>
<feature type="transmembrane region" description="Helical" evidence="7">
    <location>
        <begin position="265"/>
        <end position="287"/>
    </location>
</feature>
<evidence type="ECO:0000259" key="8">
    <source>
        <dbReference type="PROSITE" id="PS50928"/>
    </source>
</evidence>
<dbReference type="Gene3D" id="1.10.3720.10">
    <property type="entry name" value="MetI-like"/>
    <property type="match status" value="1"/>
</dbReference>
<feature type="domain" description="ABC transmembrane type-1" evidence="8">
    <location>
        <begin position="93"/>
        <end position="287"/>
    </location>
</feature>
<comment type="similarity">
    <text evidence="7">Belongs to the binding-protein-dependent transport system permease family.</text>
</comment>
<sequence>MTIAASAPAPRARFGAMRRLANMSPTDLVTRILILAVTALLLAYILMPVFWMVKSSFQSSAEVRAMPPVWLPSEWTLQPYFNANRLIPLWRYVANSMFVSVSAAVLSTIIACSAAYVLARFRFPGANIILALILLTNLIPAITRVFPIYFFVQDLGLLNSYVGLILAYVGFSLPFAVLMLRGYFEGAAPPELEEAALIDGCSHFGAFWRVILPVCLPGIAAVSIFTFINAWNDFMWASLLLNQGDLKTIQVGIGDFASEGGSPQYINAFMAACVVATLPALGVFIIVQRWLVGGLTAGSVKS</sequence>
<evidence type="ECO:0000313" key="9">
    <source>
        <dbReference type="EMBL" id="GLQ10520.1"/>
    </source>
</evidence>
<feature type="transmembrane region" description="Helical" evidence="7">
    <location>
        <begin position="158"/>
        <end position="180"/>
    </location>
</feature>
<evidence type="ECO:0000256" key="3">
    <source>
        <dbReference type="ARBA" id="ARBA00022475"/>
    </source>
</evidence>
<keyword evidence="2 7" id="KW-0813">Transport</keyword>
<reference evidence="9" key="2">
    <citation type="submission" date="2023-01" db="EMBL/GenBank/DDBJ databases">
        <title>Draft genome sequence of Devosia yakushimensis strain NBRC 103855.</title>
        <authorList>
            <person name="Sun Q."/>
            <person name="Mori K."/>
        </authorList>
    </citation>
    <scope>NUCLEOTIDE SEQUENCE</scope>
    <source>
        <strain evidence="9">NBRC 103855</strain>
    </source>
</reference>
<gene>
    <name evidence="9" type="ORF">GCM10007913_24520</name>
</gene>
<dbReference type="Proteomes" id="UP001161406">
    <property type="component" value="Unassembled WGS sequence"/>
</dbReference>